<keyword evidence="2" id="KW-1185">Reference proteome</keyword>
<name>A0A1M7Y0S6_9BACT</name>
<reference evidence="1 2" key="1">
    <citation type="submission" date="2016-12" db="EMBL/GenBank/DDBJ databases">
        <authorList>
            <person name="Song W.-J."/>
            <person name="Kurnit D.M."/>
        </authorList>
    </citation>
    <scope>NUCLEOTIDE SEQUENCE [LARGE SCALE GENOMIC DNA]</scope>
    <source>
        <strain evidence="1 2">DSM 18488</strain>
    </source>
</reference>
<accession>A0A1M7Y0S6</accession>
<dbReference type="AlphaFoldDB" id="A0A1M7Y0S6"/>
<proteinExistence type="predicted"/>
<evidence type="ECO:0000313" key="1">
    <source>
        <dbReference type="EMBL" id="SHO45304.1"/>
    </source>
</evidence>
<dbReference type="EMBL" id="FRFE01000004">
    <property type="protein sequence ID" value="SHO45304.1"/>
    <property type="molecule type" value="Genomic_DNA"/>
</dbReference>
<evidence type="ECO:0000313" key="2">
    <source>
        <dbReference type="Proteomes" id="UP000184603"/>
    </source>
</evidence>
<dbReference type="Proteomes" id="UP000184603">
    <property type="component" value="Unassembled WGS sequence"/>
</dbReference>
<gene>
    <name evidence="1" type="ORF">SAMN02745220_01031</name>
</gene>
<protein>
    <submittedName>
        <fullName evidence="1">Uncharacterized protein</fullName>
    </submittedName>
</protein>
<sequence length="53" mass="6167">MKLQRLQLNVVVLKMMRGDGLTRRIVKVNAYLHVKNIMPQCMMSVPNLEVRSI</sequence>
<organism evidence="1 2">
    <name type="scientific">Desulfopila aestuarii DSM 18488</name>
    <dbReference type="NCBI Taxonomy" id="1121416"/>
    <lineage>
        <taxon>Bacteria</taxon>
        <taxon>Pseudomonadati</taxon>
        <taxon>Thermodesulfobacteriota</taxon>
        <taxon>Desulfobulbia</taxon>
        <taxon>Desulfobulbales</taxon>
        <taxon>Desulfocapsaceae</taxon>
        <taxon>Desulfopila</taxon>
    </lineage>
</organism>